<reference evidence="2" key="1">
    <citation type="submission" date="2016-10" db="EMBL/GenBank/DDBJ databases">
        <authorList>
            <person name="Varghese N."/>
            <person name="Submissions S."/>
        </authorList>
    </citation>
    <scope>NUCLEOTIDE SEQUENCE [LARGE SCALE GENOMIC DNA]</scope>
    <source>
        <strain evidence="2">DSM 22376</strain>
    </source>
</reference>
<organism evidence="1 2">
    <name type="scientific">Flavobacterium gillisiae</name>
    <dbReference type="NCBI Taxonomy" id="150146"/>
    <lineage>
        <taxon>Bacteria</taxon>
        <taxon>Pseudomonadati</taxon>
        <taxon>Bacteroidota</taxon>
        <taxon>Flavobacteriia</taxon>
        <taxon>Flavobacteriales</taxon>
        <taxon>Flavobacteriaceae</taxon>
        <taxon>Flavobacterium</taxon>
    </lineage>
</organism>
<accession>A0A1H4GCP2</accession>
<protein>
    <submittedName>
        <fullName evidence="1">Uncharacterized protein</fullName>
    </submittedName>
</protein>
<sequence length="37" mass="4549">MYNIIHLLDLEELIWIEAHINALIKWVNKPTRYENKN</sequence>
<evidence type="ECO:0000313" key="2">
    <source>
        <dbReference type="Proteomes" id="UP000198951"/>
    </source>
</evidence>
<gene>
    <name evidence="1" type="ORF">SAMN05443667_1229</name>
</gene>
<dbReference type="Proteomes" id="UP000198951">
    <property type="component" value="Unassembled WGS sequence"/>
</dbReference>
<dbReference type="EMBL" id="FNRD01000022">
    <property type="protein sequence ID" value="SEB07375.1"/>
    <property type="molecule type" value="Genomic_DNA"/>
</dbReference>
<keyword evidence="2" id="KW-1185">Reference proteome</keyword>
<name>A0A1H4GCP2_9FLAO</name>
<proteinExistence type="predicted"/>
<dbReference type="STRING" id="150146.SAMN05443667_1229"/>
<dbReference type="AlphaFoldDB" id="A0A1H4GCP2"/>
<evidence type="ECO:0000313" key="1">
    <source>
        <dbReference type="EMBL" id="SEB07375.1"/>
    </source>
</evidence>